<dbReference type="InterPro" id="IPR032675">
    <property type="entry name" value="LRR_dom_sf"/>
</dbReference>
<reference evidence="1 2" key="1">
    <citation type="journal article" date="2015" name="Genome Biol. Evol.">
        <title>Phylogenomic analyses indicate that early fungi evolved digesting cell walls of algal ancestors of land plants.</title>
        <authorList>
            <person name="Chang Y."/>
            <person name="Wang S."/>
            <person name="Sekimoto S."/>
            <person name="Aerts A.L."/>
            <person name="Choi C."/>
            <person name="Clum A."/>
            <person name="LaButti K.M."/>
            <person name="Lindquist E.A."/>
            <person name="Yee Ngan C."/>
            <person name="Ohm R.A."/>
            <person name="Salamov A.A."/>
            <person name="Grigoriev I.V."/>
            <person name="Spatafora J.W."/>
            <person name="Berbee M.L."/>
        </authorList>
    </citation>
    <scope>NUCLEOTIDE SEQUENCE [LARGE SCALE GENOMIC DNA]</scope>
    <source>
        <strain evidence="1 2">NRRL 28638</strain>
    </source>
</reference>
<dbReference type="Proteomes" id="UP000070444">
    <property type="component" value="Unassembled WGS sequence"/>
</dbReference>
<evidence type="ECO:0000313" key="1">
    <source>
        <dbReference type="EMBL" id="KXN66783.1"/>
    </source>
</evidence>
<gene>
    <name evidence="1" type="ORF">CONCODRAFT_80393</name>
</gene>
<accession>A0A137NVG2</accession>
<dbReference type="AlphaFoldDB" id="A0A137NVG2"/>
<dbReference type="EMBL" id="KQ964690">
    <property type="protein sequence ID" value="KXN66783.1"/>
    <property type="molecule type" value="Genomic_DNA"/>
</dbReference>
<sequence length="425" mass="49220">QTFQKLNGVKLQHLDYALDLEEGLKWLNLVTKSFKTLRKITLTTYNTSSKINFKDFNNNLKNLVNLQSMEFNLTNGYLKDTLYTLSGVQNLEKLKLELNSEQLEFVVNSLSKLKRLRKLSLVINYPEVDNGNYEVEFYPPTDLLIDGNRLDTLNITSIYNDREHYWNEVSSPLSLQGALIDTFNNINFHKLKSFNWNFSLQCGDLLNQIFTSPIDLIAQQFSNLTSLNLPAIDCYLLSLVIQKFPNLRQLGFDSALPVPHESSDVELKPMKYLSKLKFRGFYNNLKNHTDLIHRLFPSLTTLILLDYEEISNEISTNAYFIPLLFPFLNAAIFPSTTYKFYDIDNLGERIKWQTLYLELNHDNSYILDFVIRKVQSIRELYLTSGDLDLGRVELSDKRAGLRVFKGDYIDTDGLSVGFVVDRELC</sequence>
<name>A0A137NVG2_CONC2</name>
<organism evidence="1 2">
    <name type="scientific">Conidiobolus coronatus (strain ATCC 28846 / CBS 209.66 / NRRL 28638)</name>
    <name type="common">Delacroixia coronata</name>
    <dbReference type="NCBI Taxonomy" id="796925"/>
    <lineage>
        <taxon>Eukaryota</taxon>
        <taxon>Fungi</taxon>
        <taxon>Fungi incertae sedis</taxon>
        <taxon>Zoopagomycota</taxon>
        <taxon>Entomophthoromycotina</taxon>
        <taxon>Entomophthoromycetes</taxon>
        <taxon>Entomophthorales</taxon>
        <taxon>Ancylistaceae</taxon>
        <taxon>Conidiobolus</taxon>
    </lineage>
</organism>
<keyword evidence="2" id="KW-1185">Reference proteome</keyword>
<protein>
    <recommendedName>
        <fullName evidence="3">RNI-like protein</fullName>
    </recommendedName>
</protein>
<dbReference type="Gene3D" id="3.80.10.10">
    <property type="entry name" value="Ribonuclease Inhibitor"/>
    <property type="match status" value="1"/>
</dbReference>
<evidence type="ECO:0008006" key="3">
    <source>
        <dbReference type="Google" id="ProtNLM"/>
    </source>
</evidence>
<proteinExistence type="predicted"/>
<feature type="non-terminal residue" evidence="1">
    <location>
        <position position="1"/>
    </location>
</feature>
<evidence type="ECO:0000313" key="2">
    <source>
        <dbReference type="Proteomes" id="UP000070444"/>
    </source>
</evidence>